<dbReference type="InterPro" id="IPR051609">
    <property type="entry name" value="NmrA/Isoflavone_reductase-like"/>
</dbReference>
<dbReference type="InterPro" id="IPR036291">
    <property type="entry name" value="NAD(P)-bd_dom_sf"/>
</dbReference>
<evidence type="ECO:0000259" key="3">
    <source>
        <dbReference type="Pfam" id="PF05368"/>
    </source>
</evidence>
<proteinExistence type="predicted"/>
<evidence type="ECO:0000313" key="5">
    <source>
        <dbReference type="Proteomes" id="UP000256964"/>
    </source>
</evidence>
<keyword evidence="5" id="KW-1185">Reference proteome</keyword>
<dbReference type="PANTHER" id="PTHR47706">
    <property type="entry name" value="NMRA-LIKE FAMILY PROTEIN"/>
    <property type="match status" value="1"/>
</dbReference>
<keyword evidence="2" id="KW-0560">Oxidoreductase</keyword>
<dbReference type="Pfam" id="PF05368">
    <property type="entry name" value="NmrA"/>
    <property type="match status" value="1"/>
</dbReference>
<dbReference type="SUPFAM" id="SSF51735">
    <property type="entry name" value="NAD(P)-binding Rossmann-fold domains"/>
    <property type="match status" value="1"/>
</dbReference>
<evidence type="ECO:0000313" key="4">
    <source>
        <dbReference type="EMBL" id="RDX52838.1"/>
    </source>
</evidence>
<dbReference type="AlphaFoldDB" id="A0A371DK04"/>
<evidence type="ECO:0000256" key="2">
    <source>
        <dbReference type="ARBA" id="ARBA00023002"/>
    </source>
</evidence>
<dbReference type="GO" id="GO:0016491">
    <property type="term" value="F:oxidoreductase activity"/>
    <property type="evidence" value="ECO:0007669"/>
    <property type="project" value="UniProtKB-KW"/>
</dbReference>
<dbReference type="Gene3D" id="3.40.50.720">
    <property type="entry name" value="NAD(P)-binding Rossmann-like Domain"/>
    <property type="match status" value="1"/>
</dbReference>
<gene>
    <name evidence="4" type="ORF">OH76DRAFT_1433645</name>
</gene>
<dbReference type="OrthoDB" id="5283654at2759"/>
<dbReference type="Proteomes" id="UP000256964">
    <property type="component" value="Unassembled WGS sequence"/>
</dbReference>
<dbReference type="EMBL" id="KZ857389">
    <property type="protein sequence ID" value="RDX52838.1"/>
    <property type="molecule type" value="Genomic_DNA"/>
</dbReference>
<feature type="domain" description="NmrA-like" evidence="3">
    <location>
        <begin position="6"/>
        <end position="236"/>
    </location>
</feature>
<evidence type="ECO:0000256" key="1">
    <source>
        <dbReference type="ARBA" id="ARBA00022857"/>
    </source>
</evidence>
<protein>
    <submittedName>
        <fullName evidence="4">NAD-P-binding protein</fullName>
    </submittedName>
</protein>
<dbReference type="STRING" id="139420.A0A371DK04"/>
<organism evidence="4 5">
    <name type="scientific">Lentinus brumalis</name>
    <dbReference type="NCBI Taxonomy" id="2498619"/>
    <lineage>
        <taxon>Eukaryota</taxon>
        <taxon>Fungi</taxon>
        <taxon>Dikarya</taxon>
        <taxon>Basidiomycota</taxon>
        <taxon>Agaricomycotina</taxon>
        <taxon>Agaricomycetes</taxon>
        <taxon>Polyporales</taxon>
        <taxon>Polyporaceae</taxon>
        <taxon>Lentinus</taxon>
    </lineage>
</organism>
<name>A0A371DK04_9APHY</name>
<keyword evidence="1" id="KW-0521">NADP</keyword>
<sequence length="312" mass="34043">MSTGYRVAIVGGTGRLGTYIVDILVSEYRTQFPIVRVLTRDPTSDTARNLQAKGAELHMFDEANVDGSLATALSGVDVVVNALPSATTPTMRLELLQSTAITSGARVYFLSEFGVDHRQNDFPGYDHHEWAVKRELAEDARTRAAGNLKIVAVYSGLFLEGAFRAFAGYDLENNTYSCVGSPAQRIAFTSTADIGRTVAELACLALDPETASHVGVAVRIAGTVVSYEDVRDMVAKIKGLERGAISTGDLWNKKRELQEQGGQASVLEYIRVLMGEGKLDFSGDNVNELVNPRGTRWRWKSAYDQLETQLLS</sequence>
<dbReference type="PANTHER" id="PTHR47706:SF9">
    <property type="entry name" value="NMRA-LIKE DOMAIN-CONTAINING PROTEIN-RELATED"/>
    <property type="match status" value="1"/>
</dbReference>
<accession>A0A371DK04</accession>
<dbReference type="InterPro" id="IPR008030">
    <property type="entry name" value="NmrA-like"/>
</dbReference>
<reference evidence="4 5" key="1">
    <citation type="journal article" date="2018" name="Biotechnol. Biofuels">
        <title>Integrative visual omics of the white-rot fungus Polyporus brumalis exposes the biotechnological potential of its oxidative enzymes for delignifying raw plant biomass.</title>
        <authorList>
            <person name="Miyauchi S."/>
            <person name="Rancon A."/>
            <person name="Drula E."/>
            <person name="Hage H."/>
            <person name="Chaduli D."/>
            <person name="Favel A."/>
            <person name="Grisel S."/>
            <person name="Henrissat B."/>
            <person name="Herpoel-Gimbert I."/>
            <person name="Ruiz-Duenas F.J."/>
            <person name="Chevret D."/>
            <person name="Hainaut M."/>
            <person name="Lin J."/>
            <person name="Wang M."/>
            <person name="Pangilinan J."/>
            <person name="Lipzen A."/>
            <person name="Lesage-Meessen L."/>
            <person name="Navarro D."/>
            <person name="Riley R."/>
            <person name="Grigoriev I.V."/>
            <person name="Zhou S."/>
            <person name="Raouche S."/>
            <person name="Rosso M.N."/>
        </authorList>
    </citation>
    <scope>NUCLEOTIDE SEQUENCE [LARGE SCALE GENOMIC DNA]</scope>
    <source>
        <strain evidence="4 5">BRFM 1820</strain>
    </source>
</reference>
<dbReference type="Gene3D" id="3.90.25.10">
    <property type="entry name" value="UDP-galactose 4-epimerase, domain 1"/>
    <property type="match status" value="1"/>
</dbReference>